<name>A0A382GNC7_9ZZZZ</name>
<dbReference type="EMBL" id="UINC01056510">
    <property type="protein sequence ID" value="SVB76626.1"/>
    <property type="molecule type" value="Genomic_DNA"/>
</dbReference>
<dbReference type="AlphaFoldDB" id="A0A382GNC7"/>
<reference evidence="1" key="1">
    <citation type="submission" date="2018-05" db="EMBL/GenBank/DDBJ databases">
        <authorList>
            <person name="Lanie J.A."/>
            <person name="Ng W.-L."/>
            <person name="Kazmierczak K.M."/>
            <person name="Andrzejewski T.M."/>
            <person name="Davidsen T.M."/>
            <person name="Wayne K.J."/>
            <person name="Tettelin H."/>
            <person name="Glass J.I."/>
            <person name="Rusch D."/>
            <person name="Podicherti R."/>
            <person name="Tsui H.-C.T."/>
            <person name="Winkler M.E."/>
        </authorList>
    </citation>
    <scope>NUCLEOTIDE SEQUENCE</scope>
</reference>
<evidence type="ECO:0000313" key="1">
    <source>
        <dbReference type="EMBL" id="SVB76626.1"/>
    </source>
</evidence>
<organism evidence="1">
    <name type="scientific">marine metagenome</name>
    <dbReference type="NCBI Taxonomy" id="408172"/>
    <lineage>
        <taxon>unclassified sequences</taxon>
        <taxon>metagenomes</taxon>
        <taxon>ecological metagenomes</taxon>
    </lineage>
</organism>
<proteinExistence type="predicted"/>
<protein>
    <submittedName>
        <fullName evidence="1">Uncharacterized protein</fullName>
    </submittedName>
</protein>
<sequence>MKTDWFRKLPKACFCTFFTVLGIFYWCNLEVRANSAKYLQNRFANHTFIYVDRATGQSHSIYLGKLGNYDEYFPCEFTDGNWWLAKNGQICLLDRIDNSRRNGSSCLKPIFNGNVLSFKDDEGNLAYHAKLVKGYALPFG</sequence>
<gene>
    <name evidence="1" type="ORF">METZ01_LOCUS229480</name>
</gene>
<accession>A0A382GNC7</accession>